<feature type="compositionally biased region" description="Polar residues" evidence="6">
    <location>
        <begin position="116"/>
        <end position="130"/>
    </location>
</feature>
<evidence type="ECO:0000259" key="7">
    <source>
        <dbReference type="Pfam" id="PF06886"/>
    </source>
</evidence>
<feature type="region of interest" description="Disordered" evidence="6">
    <location>
        <begin position="284"/>
        <end position="373"/>
    </location>
</feature>
<comment type="similarity">
    <text evidence="2">Belongs to the TPX2 family.</text>
</comment>
<dbReference type="PANTHER" id="PTHR31358">
    <property type="entry name" value="PROTEIN WVD2-LIKE 4"/>
    <property type="match status" value="1"/>
</dbReference>
<evidence type="ECO:0000313" key="9">
    <source>
        <dbReference type="Proteomes" id="UP000030748"/>
    </source>
</evidence>
<evidence type="ECO:0000256" key="3">
    <source>
        <dbReference type="ARBA" id="ARBA00022490"/>
    </source>
</evidence>
<evidence type="ECO:0000256" key="4">
    <source>
        <dbReference type="ARBA" id="ARBA00022701"/>
    </source>
</evidence>
<dbReference type="Proteomes" id="UP000030748">
    <property type="component" value="Unassembled WGS sequence"/>
</dbReference>
<feature type="domain" description="TPX2 C-terminal" evidence="7">
    <location>
        <begin position="227"/>
        <end position="302"/>
    </location>
</feature>
<feature type="compositionally biased region" description="Basic and acidic residues" evidence="6">
    <location>
        <begin position="71"/>
        <end position="81"/>
    </location>
</feature>
<keyword evidence="4" id="KW-0493">Microtubule</keyword>
<reference evidence="8 9" key="1">
    <citation type="journal article" date="2013" name="Proc. Natl. Acad. Sci. U.S.A.">
        <title>Fine-scale variation in meiotic recombination in Mimulus inferred from population shotgun sequencing.</title>
        <authorList>
            <person name="Hellsten U."/>
            <person name="Wright K.M."/>
            <person name="Jenkins J."/>
            <person name="Shu S."/>
            <person name="Yuan Y."/>
            <person name="Wessler S.R."/>
            <person name="Schmutz J."/>
            <person name="Willis J.H."/>
            <person name="Rokhsar D.S."/>
        </authorList>
    </citation>
    <scope>NUCLEOTIDE SEQUENCE [LARGE SCALE GENOMIC DNA]</scope>
    <source>
        <strain evidence="9">cv. DUN x IM62</strain>
    </source>
</reference>
<feature type="compositionally biased region" description="Basic residues" evidence="6">
    <location>
        <begin position="346"/>
        <end position="356"/>
    </location>
</feature>
<feature type="compositionally biased region" description="Basic and acidic residues" evidence="6">
    <location>
        <begin position="193"/>
        <end position="203"/>
    </location>
</feature>
<name>A0A022PZE5_ERYGU</name>
<dbReference type="GO" id="GO:0005874">
    <property type="term" value="C:microtubule"/>
    <property type="evidence" value="ECO:0007669"/>
    <property type="project" value="UniProtKB-KW"/>
</dbReference>
<dbReference type="PANTHER" id="PTHR31358:SF29">
    <property type="entry name" value="PROTEIN WVD2-LIKE 5-RELATED"/>
    <property type="match status" value="1"/>
</dbReference>
<dbReference type="EMBL" id="KI632284">
    <property type="protein sequence ID" value="EYU20263.1"/>
    <property type="molecule type" value="Genomic_DNA"/>
</dbReference>
<feature type="region of interest" description="Disordered" evidence="6">
    <location>
        <begin position="249"/>
        <end position="269"/>
    </location>
</feature>
<feature type="region of interest" description="Disordered" evidence="6">
    <location>
        <begin position="40"/>
        <end position="226"/>
    </location>
</feature>
<dbReference type="OrthoDB" id="1939285at2759"/>
<feature type="compositionally biased region" description="Basic and acidic residues" evidence="6">
    <location>
        <begin position="40"/>
        <end position="63"/>
    </location>
</feature>
<keyword evidence="5" id="KW-0206">Cytoskeleton</keyword>
<keyword evidence="3" id="KW-0963">Cytoplasm</keyword>
<keyword evidence="9" id="KW-1185">Reference proteome</keyword>
<dbReference type="GO" id="GO:0001578">
    <property type="term" value="P:microtubule bundle formation"/>
    <property type="evidence" value="ECO:0000318"/>
    <property type="project" value="GO_Central"/>
</dbReference>
<dbReference type="InterPro" id="IPR027329">
    <property type="entry name" value="TPX2_C"/>
</dbReference>
<dbReference type="KEGG" id="egt:105977205"/>
<dbReference type="Pfam" id="PF06886">
    <property type="entry name" value="TPX2"/>
    <property type="match status" value="1"/>
</dbReference>
<dbReference type="GO" id="GO:0008017">
    <property type="term" value="F:microtubule binding"/>
    <property type="evidence" value="ECO:0000318"/>
    <property type="project" value="GO_Central"/>
</dbReference>
<sequence>MSTMDADFGSGLDQQLAISANGGLEIEGLNENLEDAVKLNDHKTLATGKEMAEEPSLKPESHSTSKFKKVGAKESGGDSKNLKPVKGIGRAKNPGNVGATVLSKSKDEREAIKPSVASNGTTGASKSQKIQIPAVRKNKPSNEKQGVDNLRSTSLQDNSKHDGLLPDATSSSTSEEQSEEPSEKTKLKALRKSSHDSENEEMSHSSLSPTAGDSKPRKSGTLPTYGFSFKCYERAEKRKEFYSKLEEKIQAKEEEKSNIQAKTKESQDAEIRMFRKSLAFKATPMPSFYQEPPPPKLELKKIPTTRAKSPKLGRKKTADSKENGARPARLSLDEKLTQSNVAKAPPHVKKPLRKSLPKLPSEEADLSFEKKKSVSRKITATKETGESVVVVQASDLSEEVNKSEEPVLEVQENASLVREAIAV</sequence>
<accession>A0A022PZE5</accession>
<dbReference type="STRING" id="4155.A0A022PZE5"/>
<comment type="subcellular location">
    <subcellularLocation>
        <location evidence="1">Cytoplasm</location>
        <location evidence="1">Cytoskeleton</location>
    </subcellularLocation>
</comment>
<evidence type="ECO:0000256" key="5">
    <source>
        <dbReference type="ARBA" id="ARBA00023212"/>
    </source>
</evidence>
<evidence type="ECO:0000313" key="8">
    <source>
        <dbReference type="EMBL" id="EYU20263.1"/>
    </source>
</evidence>
<proteinExistence type="inferred from homology"/>
<protein>
    <recommendedName>
        <fullName evidence="7">TPX2 C-terminal domain-containing protein</fullName>
    </recommendedName>
</protein>
<dbReference type="PhylomeDB" id="A0A022PZE5"/>
<dbReference type="InterPro" id="IPR044833">
    <property type="entry name" value="WDL5/6"/>
</dbReference>
<dbReference type="AlphaFoldDB" id="A0A022PZE5"/>
<dbReference type="eggNOG" id="ENOG502REWY">
    <property type="taxonomic scope" value="Eukaryota"/>
</dbReference>
<evidence type="ECO:0000256" key="1">
    <source>
        <dbReference type="ARBA" id="ARBA00004245"/>
    </source>
</evidence>
<organism evidence="8 9">
    <name type="scientific">Erythranthe guttata</name>
    <name type="common">Yellow monkey flower</name>
    <name type="synonym">Mimulus guttatus</name>
    <dbReference type="NCBI Taxonomy" id="4155"/>
    <lineage>
        <taxon>Eukaryota</taxon>
        <taxon>Viridiplantae</taxon>
        <taxon>Streptophyta</taxon>
        <taxon>Embryophyta</taxon>
        <taxon>Tracheophyta</taxon>
        <taxon>Spermatophyta</taxon>
        <taxon>Magnoliopsida</taxon>
        <taxon>eudicotyledons</taxon>
        <taxon>Gunneridae</taxon>
        <taxon>Pentapetalae</taxon>
        <taxon>asterids</taxon>
        <taxon>lamiids</taxon>
        <taxon>Lamiales</taxon>
        <taxon>Phrymaceae</taxon>
        <taxon>Erythranthe</taxon>
    </lineage>
</organism>
<evidence type="ECO:0000256" key="6">
    <source>
        <dbReference type="SAM" id="MobiDB-lite"/>
    </source>
</evidence>
<gene>
    <name evidence="8" type="ORF">MIMGU_mgv1a007003mg</name>
</gene>
<evidence type="ECO:0000256" key="2">
    <source>
        <dbReference type="ARBA" id="ARBA00005885"/>
    </source>
</evidence>